<sequence length="111" mass="12741">MHLEFIHLDFLWDLKFCMGRRIASSALRRKRGILPLIEAAELTQDHSVLVSLTQPSDQETRLSREDILPLMVDASTKLAATDVVYSENGDDSDYDDTLWDWMPADEEDDDN</sequence>
<name>A0ACB9FYW4_9ASTR</name>
<evidence type="ECO:0000313" key="2">
    <source>
        <dbReference type="Proteomes" id="UP001056120"/>
    </source>
</evidence>
<reference evidence="1 2" key="2">
    <citation type="journal article" date="2022" name="Mol. Ecol. Resour.">
        <title>The genomes of chicory, endive, great burdock and yacon provide insights into Asteraceae paleo-polyploidization history and plant inulin production.</title>
        <authorList>
            <person name="Fan W."/>
            <person name="Wang S."/>
            <person name="Wang H."/>
            <person name="Wang A."/>
            <person name="Jiang F."/>
            <person name="Liu H."/>
            <person name="Zhao H."/>
            <person name="Xu D."/>
            <person name="Zhang Y."/>
        </authorList>
    </citation>
    <scope>NUCLEOTIDE SEQUENCE [LARGE SCALE GENOMIC DNA]</scope>
    <source>
        <strain evidence="2">cv. Yunnan</strain>
        <tissue evidence="1">Leaves</tissue>
    </source>
</reference>
<evidence type="ECO:0000313" key="1">
    <source>
        <dbReference type="EMBL" id="KAI3776329.1"/>
    </source>
</evidence>
<keyword evidence="2" id="KW-1185">Reference proteome</keyword>
<accession>A0ACB9FYW4</accession>
<reference evidence="2" key="1">
    <citation type="journal article" date="2022" name="Mol. Ecol. Resour.">
        <title>The genomes of chicory, endive, great burdock and yacon provide insights into Asteraceae palaeo-polyploidization history and plant inulin production.</title>
        <authorList>
            <person name="Fan W."/>
            <person name="Wang S."/>
            <person name="Wang H."/>
            <person name="Wang A."/>
            <person name="Jiang F."/>
            <person name="Liu H."/>
            <person name="Zhao H."/>
            <person name="Xu D."/>
            <person name="Zhang Y."/>
        </authorList>
    </citation>
    <scope>NUCLEOTIDE SEQUENCE [LARGE SCALE GENOMIC DNA]</scope>
    <source>
        <strain evidence="2">cv. Yunnan</strain>
    </source>
</reference>
<protein>
    <submittedName>
        <fullName evidence="1">Uncharacterized protein</fullName>
    </submittedName>
</protein>
<proteinExistence type="predicted"/>
<comment type="caution">
    <text evidence="1">The sequence shown here is derived from an EMBL/GenBank/DDBJ whole genome shotgun (WGS) entry which is preliminary data.</text>
</comment>
<gene>
    <name evidence="1" type="ORF">L1987_46105</name>
</gene>
<organism evidence="1 2">
    <name type="scientific">Smallanthus sonchifolius</name>
    <dbReference type="NCBI Taxonomy" id="185202"/>
    <lineage>
        <taxon>Eukaryota</taxon>
        <taxon>Viridiplantae</taxon>
        <taxon>Streptophyta</taxon>
        <taxon>Embryophyta</taxon>
        <taxon>Tracheophyta</taxon>
        <taxon>Spermatophyta</taxon>
        <taxon>Magnoliopsida</taxon>
        <taxon>eudicotyledons</taxon>
        <taxon>Gunneridae</taxon>
        <taxon>Pentapetalae</taxon>
        <taxon>asterids</taxon>
        <taxon>campanulids</taxon>
        <taxon>Asterales</taxon>
        <taxon>Asteraceae</taxon>
        <taxon>Asteroideae</taxon>
        <taxon>Heliantheae alliance</taxon>
        <taxon>Millerieae</taxon>
        <taxon>Smallanthus</taxon>
    </lineage>
</organism>
<dbReference type="EMBL" id="CM042032">
    <property type="protein sequence ID" value="KAI3776329.1"/>
    <property type="molecule type" value="Genomic_DNA"/>
</dbReference>
<dbReference type="Proteomes" id="UP001056120">
    <property type="component" value="Linkage Group LG15"/>
</dbReference>